<keyword evidence="2" id="KW-1185">Reference proteome</keyword>
<evidence type="ECO:0000313" key="2">
    <source>
        <dbReference type="Proteomes" id="UP001519460"/>
    </source>
</evidence>
<organism evidence="1 2">
    <name type="scientific">Batillaria attramentaria</name>
    <dbReference type="NCBI Taxonomy" id="370345"/>
    <lineage>
        <taxon>Eukaryota</taxon>
        <taxon>Metazoa</taxon>
        <taxon>Spiralia</taxon>
        <taxon>Lophotrochozoa</taxon>
        <taxon>Mollusca</taxon>
        <taxon>Gastropoda</taxon>
        <taxon>Caenogastropoda</taxon>
        <taxon>Sorbeoconcha</taxon>
        <taxon>Cerithioidea</taxon>
        <taxon>Batillariidae</taxon>
        <taxon>Batillaria</taxon>
    </lineage>
</organism>
<proteinExistence type="predicted"/>
<dbReference type="EMBL" id="JACVVK020000407">
    <property type="protein sequence ID" value="KAK7475417.1"/>
    <property type="molecule type" value="Genomic_DNA"/>
</dbReference>
<dbReference type="Proteomes" id="UP001519460">
    <property type="component" value="Unassembled WGS sequence"/>
</dbReference>
<protein>
    <submittedName>
        <fullName evidence="1">Uncharacterized protein</fullName>
    </submittedName>
</protein>
<gene>
    <name evidence="1" type="ORF">BaRGS_00033367</name>
</gene>
<accession>A0ABD0JK66</accession>
<comment type="caution">
    <text evidence="1">The sequence shown here is derived from an EMBL/GenBank/DDBJ whole genome shotgun (WGS) entry which is preliminary data.</text>
</comment>
<name>A0ABD0JK66_9CAEN</name>
<sequence length="113" mass="12708">MEIPNLKTEVSYVVTKYSHPDFTRPCVPFMSSLAYCYAETLNREYVRIRKRLGVSVSDPVAAVYSSVKKPAHHGRKLGQLSVCQHNRNRCVAVSGDVSPRWCCDGGRLGVRLH</sequence>
<dbReference type="AlphaFoldDB" id="A0ABD0JK66"/>
<evidence type="ECO:0000313" key="1">
    <source>
        <dbReference type="EMBL" id="KAK7475417.1"/>
    </source>
</evidence>
<reference evidence="1 2" key="1">
    <citation type="journal article" date="2023" name="Sci. Data">
        <title>Genome assembly of the Korean intertidal mud-creeper Batillaria attramentaria.</title>
        <authorList>
            <person name="Patra A.K."/>
            <person name="Ho P.T."/>
            <person name="Jun S."/>
            <person name="Lee S.J."/>
            <person name="Kim Y."/>
            <person name="Won Y.J."/>
        </authorList>
    </citation>
    <scope>NUCLEOTIDE SEQUENCE [LARGE SCALE GENOMIC DNA]</scope>
    <source>
        <strain evidence="1">Wonlab-2016</strain>
    </source>
</reference>